<feature type="region of interest" description="Disordered" evidence="1">
    <location>
        <begin position="116"/>
        <end position="155"/>
    </location>
</feature>
<feature type="compositionally biased region" description="Polar residues" evidence="1">
    <location>
        <begin position="62"/>
        <end position="74"/>
    </location>
</feature>
<comment type="caution">
    <text evidence="2">The sequence shown here is derived from an EMBL/GenBank/DDBJ whole genome shotgun (WGS) entry which is preliminary data.</text>
</comment>
<evidence type="ECO:0008006" key="4">
    <source>
        <dbReference type="Google" id="ProtNLM"/>
    </source>
</evidence>
<feature type="region of interest" description="Disordered" evidence="1">
    <location>
        <begin position="235"/>
        <end position="255"/>
    </location>
</feature>
<protein>
    <recommendedName>
        <fullName evidence="4">DUF4657 domain-containing protein</fullName>
    </recommendedName>
</protein>
<reference evidence="2" key="1">
    <citation type="submission" date="2021-01" db="EMBL/GenBank/DDBJ databases">
        <title>A chromosome-scale assembly of European eel, Anguilla anguilla.</title>
        <authorList>
            <person name="Henkel C."/>
            <person name="Jong-Raadsen S.A."/>
            <person name="Dufour S."/>
            <person name="Weltzien F.-A."/>
            <person name="Palstra A.P."/>
            <person name="Pelster B."/>
            <person name="Spaink H.P."/>
            <person name="Van Den Thillart G.E."/>
            <person name="Jansen H."/>
            <person name="Zahm M."/>
            <person name="Klopp C."/>
            <person name="Cedric C."/>
            <person name="Louis A."/>
            <person name="Berthelot C."/>
            <person name="Parey E."/>
            <person name="Roest Crollius H."/>
            <person name="Montfort J."/>
            <person name="Robinson-Rechavi M."/>
            <person name="Bucao C."/>
            <person name="Bouchez O."/>
            <person name="Gislard M."/>
            <person name="Lluch J."/>
            <person name="Milhes M."/>
            <person name="Lampietro C."/>
            <person name="Lopez Roques C."/>
            <person name="Donnadieu C."/>
            <person name="Braasch I."/>
            <person name="Desvignes T."/>
            <person name="Postlethwait J."/>
            <person name="Bobe J."/>
            <person name="Guiguen Y."/>
            <person name="Dirks R."/>
        </authorList>
    </citation>
    <scope>NUCLEOTIDE SEQUENCE</scope>
    <source>
        <strain evidence="2">Tag_6206</strain>
        <tissue evidence="2">Liver</tissue>
    </source>
</reference>
<dbReference type="AlphaFoldDB" id="A0A9D3LJY0"/>
<dbReference type="Proteomes" id="UP001044222">
    <property type="component" value="Chromosome 18"/>
</dbReference>
<feature type="region of interest" description="Disordered" evidence="1">
    <location>
        <begin position="167"/>
        <end position="222"/>
    </location>
</feature>
<gene>
    <name evidence="2" type="ORF">ANANG_G00306140</name>
</gene>
<feature type="compositionally biased region" description="Basic and acidic residues" evidence="1">
    <location>
        <begin position="177"/>
        <end position="190"/>
    </location>
</feature>
<feature type="region of interest" description="Disordered" evidence="1">
    <location>
        <begin position="391"/>
        <end position="418"/>
    </location>
</feature>
<accession>A0A9D3LJY0</accession>
<evidence type="ECO:0000313" key="2">
    <source>
        <dbReference type="EMBL" id="KAG5831664.1"/>
    </source>
</evidence>
<feature type="region of interest" description="Disordered" evidence="1">
    <location>
        <begin position="62"/>
        <end position="101"/>
    </location>
</feature>
<sequence length="523" mass="57940">MSLKKRRAGVVFNWHKSFAILAPWRKGKGDMVLDGEVVLTKMKIFSNFHEKTSCSEDSVSTISISVSEQDTSEPASALDRNGVPSAPQPEPSEPKPDYLSAFSEPQLPRLFKFESEDSGVELASGANSPSTPTGSEHSFVVHSRESSCDSRDLSTSVPSHNALLLLERCPETEEAEDSPRLAEEEGRADDSEVGLSSESEPLDITLTQEVRDENGPEEGALGDTAEVCESGAGLEAATPEDATEDSTQPMSCESRGAYDDMTEVDLQQQPLRKSTTTDSLDEYMDECCRLSEVHQAKSNPLGSGLGYLEHICQLIEKIGQLQEHNLRLQKQICGLQKESRTRRTKEDFFLQHCCCGAASLAFQELKRHSRSEFYNISASNATLSDLSTIPEVTRHPGTRHPGSRTGTPEGENGCHPVVPLWRKGLNRRSYTEGEARYLSDSTEALSVPHRRLSENYTWGRVKELVKKTRLKNQSRLGLTSNSLKRSCPQLYRPDLGPVDLPKRDRNSMIALGHQTKAEFSWPQ</sequence>
<feature type="compositionally biased region" description="Basic and acidic residues" evidence="1">
    <location>
        <begin position="142"/>
        <end position="152"/>
    </location>
</feature>
<organism evidence="2 3">
    <name type="scientific">Anguilla anguilla</name>
    <name type="common">European freshwater eel</name>
    <name type="synonym">Muraena anguilla</name>
    <dbReference type="NCBI Taxonomy" id="7936"/>
    <lineage>
        <taxon>Eukaryota</taxon>
        <taxon>Metazoa</taxon>
        <taxon>Chordata</taxon>
        <taxon>Craniata</taxon>
        <taxon>Vertebrata</taxon>
        <taxon>Euteleostomi</taxon>
        <taxon>Actinopterygii</taxon>
        <taxon>Neopterygii</taxon>
        <taxon>Teleostei</taxon>
        <taxon>Anguilliformes</taxon>
        <taxon>Anguillidae</taxon>
        <taxon>Anguilla</taxon>
    </lineage>
</organism>
<proteinExistence type="predicted"/>
<name>A0A9D3LJY0_ANGAN</name>
<keyword evidence="3" id="KW-1185">Reference proteome</keyword>
<feature type="compositionally biased region" description="Polar residues" evidence="1">
    <location>
        <begin position="125"/>
        <end position="136"/>
    </location>
</feature>
<evidence type="ECO:0000313" key="3">
    <source>
        <dbReference type="Proteomes" id="UP001044222"/>
    </source>
</evidence>
<dbReference type="EMBL" id="JAFIRN010000018">
    <property type="protein sequence ID" value="KAG5831664.1"/>
    <property type="molecule type" value="Genomic_DNA"/>
</dbReference>
<evidence type="ECO:0000256" key="1">
    <source>
        <dbReference type="SAM" id="MobiDB-lite"/>
    </source>
</evidence>